<protein>
    <recommendedName>
        <fullName evidence="3">DUF2971 domain-containing protein</fullName>
    </recommendedName>
</protein>
<accession>A0A5E4ZU46</accession>
<dbReference type="AlphaFoldDB" id="A0A5E4ZU46"/>
<evidence type="ECO:0008006" key="3">
    <source>
        <dbReference type="Google" id="ProtNLM"/>
    </source>
</evidence>
<evidence type="ECO:0000313" key="1">
    <source>
        <dbReference type="EMBL" id="VVE64596.1"/>
    </source>
</evidence>
<dbReference type="InterPro" id="IPR021352">
    <property type="entry name" value="DUF2971"/>
</dbReference>
<evidence type="ECO:0000313" key="2">
    <source>
        <dbReference type="Proteomes" id="UP000414136"/>
    </source>
</evidence>
<reference evidence="1 2" key="1">
    <citation type="submission" date="2019-08" db="EMBL/GenBank/DDBJ databases">
        <authorList>
            <person name="Peeters C."/>
        </authorList>
    </citation>
    <scope>NUCLEOTIDE SEQUENCE [LARGE SCALE GENOMIC DNA]</scope>
    <source>
        <strain evidence="1 2">LMG 31118</strain>
    </source>
</reference>
<proteinExistence type="predicted"/>
<dbReference type="EMBL" id="CABPSQ010000002">
    <property type="protein sequence ID" value="VVE64596.1"/>
    <property type="molecule type" value="Genomic_DNA"/>
</dbReference>
<sequence length="306" mass="34588">MSGLNPAPWPKDGGRRRVATCTLCSWLLRIFTEMLIYKYMPTARFFTNFKLRFTPPSALADPLELIPEIRLRDPDGCAQNVPRRDLESAISLFQQEHPNVPLAEIRTRVALAAKILESLMRPQAKAREHFHMFMSVTNPNIGVLSLTTDPGSAPMWSHYADKYSGLAVGFDSESNFFRPAQGEPKHCGELVRVTYTNTPPVAYVEPGKIGFSKELFFTKAECWSYENEWRVIKYLLQAHEVLAGPNGIPIHLFKVPPDAIKEVIFGFRMSPVARAAVEMALAEFAPHVERKMIEFLPNVGLRVVRC</sequence>
<name>A0A5E4ZU46_9BURK</name>
<dbReference type="Pfam" id="PF11185">
    <property type="entry name" value="DUF2971"/>
    <property type="match status" value="1"/>
</dbReference>
<gene>
    <name evidence="1" type="ORF">PCA31118_01658</name>
</gene>
<dbReference type="Proteomes" id="UP000414136">
    <property type="component" value="Unassembled WGS sequence"/>
</dbReference>
<keyword evidence="2" id="KW-1185">Reference proteome</keyword>
<organism evidence="1 2">
    <name type="scientific">Pandoraea captiosa</name>
    <dbReference type="NCBI Taxonomy" id="2508302"/>
    <lineage>
        <taxon>Bacteria</taxon>
        <taxon>Pseudomonadati</taxon>
        <taxon>Pseudomonadota</taxon>
        <taxon>Betaproteobacteria</taxon>
        <taxon>Burkholderiales</taxon>
        <taxon>Burkholderiaceae</taxon>
        <taxon>Pandoraea</taxon>
    </lineage>
</organism>